<dbReference type="InterPro" id="IPR010730">
    <property type="entry name" value="HET"/>
</dbReference>
<dbReference type="PANTHER" id="PTHR33112">
    <property type="entry name" value="DOMAIN PROTEIN, PUTATIVE-RELATED"/>
    <property type="match status" value="1"/>
</dbReference>
<protein>
    <submittedName>
        <fullName evidence="2">HET-domain-containing protein</fullName>
    </submittedName>
</protein>
<organism evidence="2 3">
    <name type="scientific">Hyaloscypha hepaticicola</name>
    <dbReference type="NCBI Taxonomy" id="2082293"/>
    <lineage>
        <taxon>Eukaryota</taxon>
        <taxon>Fungi</taxon>
        <taxon>Dikarya</taxon>
        <taxon>Ascomycota</taxon>
        <taxon>Pezizomycotina</taxon>
        <taxon>Leotiomycetes</taxon>
        <taxon>Helotiales</taxon>
        <taxon>Hyaloscyphaceae</taxon>
        <taxon>Hyaloscypha</taxon>
    </lineage>
</organism>
<proteinExistence type="predicted"/>
<dbReference type="AlphaFoldDB" id="A0A2J6PRZ0"/>
<dbReference type="STRING" id="1745343.A0A2J6PRZ0"/>
<reference evidence="2 3" key="1">
    <citation type="submission" date="2016-05" db="EMBL/GenBank/DDBJ databases">
        <title>A degradative enzymes factory behind the ericoid mycorrhizal symbiosis.</title>
        <authorList>
            <consortium name="DOE Joint Genome Institute"/>
            <person name="Martino E."/>
            <person name="Morin E."/>
            <person name="Grelet G."/>
            <person name="Kuo A."/>
            <person name="Kohler A."/>
            <person name="Daghino S."/>
            <person name="Barry K."/>
            <person name="Choi C."/>
            <person name="Cichocki N."/>
            <person name="Clum A."/>
            <person name="Copeland A."/>
            <person name="Hainaut M."/>
            <person name="Haridas S."/>
            <person name="Labutti K."/>
            <person name="Lindquist E."/>
            <person name="Lipzen A."/>
            <person name="Khouja H.-R."/>
            <person name="Murat C."/>
            <person name="Ohm R."/>
            <person name="Olson A."/>
            <person name="Spatafora J."/>
            <person name="Veneault-Fourrey C."/>
            <person name="Henrissat B."/>
            <person name="Grigoriev I."/>
            <person name="Martin F."/>
            <person name="Perotto S."/>
        </authorList>
    </citation>
    <scope>NUCLEOTIDE SEQUENCE [LARGE SCALE GENOMIC DNA]</scope>
    <source>
        <strain evidence="2 3">UAMH 7357</strain>
    </source>
</reference>
<evidence type="ECO:0000313" key="2">
    <source>
        <dbReference type="EMBL" id="PMD16761.1"/>
    </source>
</evidence>
<dbReference type="Proteomes" id="UP000235672">
    <property type="component" value="Unassembled WGS sequence"/>
</dbReference>
<gene>
    <name evidence="2" type="ORF">NA56DRAFT_606862</name>
</gene>
<dbReference type="EMBL" id="KZ613503">
    <property type="protein sequence ID" value="PMD16761.1"/>
    <property type="molecule type" value="Genomic_DNA"/>
</dbReference>
<dbReference type="OrthoDB" id="5135333at2759"/>
<dbReference type="Pfam" id="PF06985">
    <property type="entry name" value="HET"/>
    <property type="match status" value="1"/>
</dbReference>
<name>A0A2J6PRZ0_9HELO</name>
<keyword evidence="3" id="KW-1185">Reference proteome</keyword>
<accession>A0A2J6PRZ0</accession>
<evidence type="ECO:0000259" key="1">
    <source>
        <dbReference type="Pfam" id="PF06985"/>
    </source>
</evidence>
<feature type="domain" description="Heterokaryon incompatibility" evidence="1">
    <location>
        <begin position="247"/>
        <end position="389"/>
    </location>
</feature>
<dbReference type="PANTHER" id="PTHR33112:SF12">
    <property type="entry name" value="HETEROKARYON INCOMPATIBILITY DOMAIN-CONTAINING PROTEIN"/>
    <property type="match status" value="1"/>
</dbReference>
<sequence>MNLQRDIGEMSSTTDGTASQILALCPQCSTVDIAALFKPSLKLFPLQTLQSIILNTTCPLCKLCSKTIRTMWNMSSEDISRLRPIRCWLRNALWAENENSIMCGMLGTDWMPKHYDPHYYMRDTVRYFITTLHLVLDDQENGLVPDSVEDLAHEASDTRECREELPNRELPLLPFYSEYNKRLFRRRVIPEQVDISLFRSWIRECQQIHPHTASQTTLDLSQLGAAHFRVVDACKSTLVELNVSCRFVALSYVWGNYTQPALFLNENNSFIVEDLPRTIRDAIHLTRLLGEQYLWVDSICIDQNNPEDKHALVSCMDRIYESACLTIVAAGGNDANAGLPGLSPHSRAKEIVTKIPTNGKFVQLALGRPSLHALVEDTYWNTRGWTYQEHILSKCCLFFTDTEVFYSCPYHGLDHKTGDNLPRFSFDRGQNYRHRYFRTSQLNEWREGYVLETRDLPTCYQSILPWGNSWDRTPDPIIQPEAIPRSQTPLARLEKYTEAVPSYTKRQLSYNSDIIAAFAGIISSIWPGDDHAPALEHGLPLESLPVALLWEPVEAGQLSRRIIHDSVISSKPRIFPSWSWAGWIGPVRYAFRSLRGLEDKLQYAPLTGMKRNWPIQLRAFFNLEQVGLHDARLRCIPPNDAPQSQNTSKSWSQMLLEWNQYLQSNHKDIDPTEMNPTSPTLSLLTRSVYTSSPFLEGKTGIYVLGNPGYVRIQVVLDNIETAQSIISVNHIYKLIAVSCGDSSPIFEFSDGTVERVLGLEPTDFVVMLVVNVDGHYERRGMAVVETSIWYSDDLKGEIEWTILR</sequence>
<evidence type="ECO:0000313" key="3">
    <source>
        <dbReference type="Proteomes" id="UP000235672"/>
    </source>
</evidence>